<evidence type="ECO:0000256" key="3">
    <source>
        <dbReference type="SAM" id="SignalP"/>
    </source>
</evidence>
<feature type="domain" description="HTH luxR-type" evidence="4">
    <location>
        <begin position="876"/>
        <end position="933"/>
    </location>
</feature>
<keyword evidence="1" id="KW-0175">Coiled coil</keyword>
<dbReference type="AlphaFoldDB" id="A0A285N1C5"/>
<keyword evidence="3" id="KW-0732">Signal</keyword>
<dbReference type="GO" id="GO:0006355">
    <property type="term" value="P:regulation of DNA-templated transcription"/>
    <property type="evidence" value="ECO:0007669"/>
    <property type="project" value="InterPro"/>
</dbReference>
<evidence type="ECO:0000313" key="6">
    <source>
        <dbReference type="Proteomes" id="UP000219048"/>
    </source>
</evidence>
<keyword evidence="2" id="KW-1133">Transmembrane helix</keyword>
<sequence>MRFFLFLLLSIFLIDSVCSQASHPIQNFSPTDYVSESQNWAISQASNKIVYVANNGGLLEFNGERWRLYSSPNESIIRSVKVVDDRIYTGCYMEFGYWEKDDLGMLKYTSLSHSLKKDLLKDEEFWGILKLEKWIVFQSHSRIYIYDLEDDSVNVIDSNTFLPKIFKVDHTIYFQKIGQGIFRIENGKAVLVYNSDFLKHDEIINIFQKEGGVLVLTKYNGFYELKDDSFEKWETGVDQLLSERSLYSGIQLKNGGFALGTISHGLILMGRDGTVQDHIDQVKGLQNNTVLSLYEDVDQNIWSGLDVGISYVNSNSPFRIYPDSKGLVGSVYASAIEDGNLYLGTNQGLFYKEIDSQSDFEFIENTHGQVWSLDVIDGKLFCGHHTGTYIIEGDTAKKISDVQGTWKTGSIENRADLLIQGNYDGLHVLENLNGTWRLRNKIEGFDHSARYFEVFDDNIFVNHEYKGVFKLEVTKDFSKVNKTEIDTLIKGSNSGIVKYKGDLLYAYKKGVFKYDWSKNGFVKDTVLSKLYTQNEYVSGKMVVDRNDGYLWAFSNSSIGFVSEGGLASTPSIKQVPLTENMRNGIIGYESATALDEDGRYLFGARSGYFTIAINDFEEREFWVNMGAVRKAGKNKSSTQKSLLNPNIDGSFRNKENSLKFSYYVPNYNKYLKPQYQYRLEGIYPNWSDWTGESSVSFENLPAGKYSFNVRARIGSKISNNFATYSFVIARPWYLTNLMLVLYILTAILGSFIIHIAYRRHYHKRQQKLIERNKREMELAKAQNEKEIIKIKNDQLKEDFRSKSNELAASTMSIIKKNELLSKVKEQLMASVEDRDVVKPIINVIDKSLKQNDDWELFKEAFDNADRKFLKKLKKSHPNLSPNDIRLCAYLRLNLSSKEIAPMFNISPRSVEIKRYRLRKKMNLSHDDNLVDYILKL</sequence>
<dbReference type="EMBL" id="OBEH01000007">
    <property type="protein sequence ID" value="SNZ01806.1"/>
    <property type="molecule type" value="Genomic_DNA"/>
</dbReference>
<keyword evidence="2" id="KW-0472">Membrane</keyword>
<dbReference type="InterPro" id="IPR015943">
    <property type="entry name" value="WD40/YVTN_repeat-like_dom_sf"/>
</dbReference>
<dbReference type="Pfam" id="PF07495">
    <property type="entry name" value="Y_Y_Y"/>
    <property type="match status" value="1"/>
</dbReference>
<evidence type="ECO:0000313" key="5">
    <source>
        <dbReference type="EMBL" id="SNZ01806.1"/>
    </source>
</evidence>
<dbReference type="SUPFAM" id="SSF50998">
    <property type="entry name" value="Quinoprotein alcohol dehydrogenase-like"/>
    <property type="match status" value="1"/>
</dbReference>
<evidence type="ECO:0000256" key="1">
    <source>
        <dbReference type="SAM" id="Coils"/>
    </source>
</evidence>
<dbReference type="InterPro" id="IPR000792">
    <property type="entry name" value="Tscrpt_reg_LuxR_C"/>
</dbReference>
<evidence type="ECO:0000259" key="4">
    <source>
        <dbReference type="SMART" id="SM00421"/>
    </source>
</evidence>
<accession>A0A285N1C5</accession>
<dbReference type="GO" id="GO:0003677">
    <property type="term" value="F:DNA binding"/>
    <property type="evidence" value="ECO:0007669"/>
    <property type="project" value="InterPro"/>
</dbReference>
<proteinExistence type="predicted"/>
<keyword evidence="6" id="KW-1185">Reference proteome</keyword>
<feature type="coiled-coil region" evidence="1">
    <location>
        <begin position="762"/>
        <end position="798"/>
    </location>
</feature>
<dbReference type="Proteomes" id="UP000219048">
    <property type="component" value="Unassembled WGS sequence"/>
</dbReference>
<dbReference type="Gene3D" id="1.10.10.10">
    <property type="entry name" value="Winged helix-like DNA-binding domain superfamily/Winged helix DNA-binding domain"/>
    <property type="match status" value="1"/>
</dbReference>
<dbReference type="InterPro" id="IPR011047">
    <property type="entry name" value="Quinoprotein_ADH-like_sf"/>
</dbReference>
<dbReference type="OrthoDB" id="1090267at2"/>
<dbReference type="InterPro" id="IPR013783">
    <property type="entry name" value="Ig-like_fold"/>
</dbReference>
<dbReference type="Gene3D" id="2.130.10.10">
    <property type="entry name" value="YVTN repeat-like/Quinoprotein amine dehydrogenase"/>
    <property type="match status" value="2"/>
</dbReference>
<dbReference type="InterPro" id="IPR036388">
    <property type="entry name" value="WH-like_DNA-bd_sf"/>
</dbReference>
<dbReference type="InterPro" id="IPR011123">
    <property type="entry name" value="Y_Y_Y"/>
</dbReference>
<dbReference type="Gene3D" id="2.60.40.10">
    <property type="entry name" value="Immunoglobulins"/>
    <property type="match status" value="1"/>
</dbReference>
<organism evidence="5 6">
    <name type="scientific">Flagellimonas pacifica</name>
    <dbReference type="NCBI Taxonomy" id="1247520"/>
    <lineage>
        <taxon>Bacteria</taxon>
        <taxon>Pseudomonadati</taxon>
        <taxon>Bacteroidota</taxon>
        <taxon>Flavobacteriia</taxon>
        <taxon>Flavobacteriales</taxon>
        <taxon>Flavobacteriaceae</taxon>
        <taxon>Flagellimonas</taxon>
    </lineage>
</organism>
<dbReference type="SUPFAM" id="SSF46894">
    <property type="entry name" value="C-terminal effector domain of the bipartite response regulators"/>
    <property type="match status" value="1"/>
</dbReference>
<protein>
    <submittedName>
        <fullName evidence="5">Regulatory protein, luxR family</fullName>
    </submittedName>
</protein>
<evidence type="ECO:0000256" key="2">
    <source>
        <dbReference type="SAM" id="Phobius"/>
    </source>
</evidence>
<dbReference type="SMART" id="SM00421">
    <property type="entry name" value="HTH_LUXR"/>
    <property type="match status" value="1"/>
</dbReference>
<name>A0A285N1C5_9FLAO</name>
<reference evidence="6" key="1">
    <citation type="submission" date="2017-09" db="EMBL/GenBank/DDBJ databases">
        <authorList>
            <person name="Varghese N."/>
            <person name="Submissions S."/>
        </authorList>
    </citation>
    <scope>NUCLEOTIDE SEQUENCE [LARGE SCALE GENOMIC DNA]</scope>
    <source>
        <strain evidence="6">DSM 25885</strain>
    </source>
</reference>
<feature type="chain" id="PRO_5012718628" evidence="3">
    <location>
        <begin position="22"/>
        <end position="936"/>
    </location>
</feature>
<feature type="transmembrane region" description="Helical" evidence="2">
    <location>
        <begin position="732"/>
        <end position="757"/>
    </location>
</feature>
<dbReference type="InterPro" id="IPR016032">
    <property type="entry name" value="Sig_transdc_resp-reg_C-effctor"/>
</dbReference>
<feature type="signal peptide" evidence="3">
    <location>
        <begin position="1"/>
        <end position="21"/>
    </location>
</feature>
<dbReference type="RefSeq" id="WP_097047239.1">
    <property type="nucleotide sequence ID" value="NZ_OBEH01000007.1"/>
</dbReference>
<keyword evidence="2" id="KW-0812">Transmembrane</keyword>
<gene>
    <name evidence="5" type="ORF">SAMN06265377_3653</name>
</gene>